<keyword evidence="1" id="KW-1133">Transmembrane helix</keyword>
<feature type="transmembrane region" description="Helical" evidence="1">
    <location>
        <begin position="41"/>
        <end position="62"/>
    </location>
</feature>
<protein>
    <recommendedName>
        <fullName evidence="4">Methylamine utilization protein MauE</fullName>
    </recommendedName>
</protein>
<keyword evidence="1" id="KW-0812">Transmembrane</keyword>
<keyword evidence="3" id="KW-1185">Reference proteome</keyword>
<evidence type="ECO:0000256" key="1">
    <source>
        <dbReference type="SAM" id="Phobius"/>
    </source>
</evidence>
<accession>A0A562V9J3</accession>
<dbReference type="Proteomes" id="UP000321617">
    <property type="component" value="Unassembled WGS sequence"/>
</dbReference>
<dbReference type="EMBL" id="VLLL01000005">
    <property type="protein sequence ID" value="TWJ14508.1"/>
    <property type="molecule type" value="Genomic_DNA"/>
</dbReference>
<proteinExistence type="predicted"/>
<comment type="caution">
    <text evidence="2">The sequence shown here is derived from an EMBL/GenBank/DDBJ whole genome shotgun (WGS) entry which is preliminary data.</text>
</comment>
<organism evidence="2 3">
    <name type="scientific">Stackebrandtia albiflava</name>
    <dbReference type="NCBI Taxonomy" id="406432"/>
    <lineage>
        <taxon>Bacteria</taxon>
        <taxon>Bacillati</taxon>
        <taxon>Actinomycetota</taxon>
        <taxon>Actinomycetes</taxon>
        <taxon>Glycomycetales</taxon>
        <taxon>Glycomycetaceae</taxon>
        <taxon>Stackebrandtia</taxon>
    </lineage>
</organism>
<evidence type="ECO:0008006" key="4">
    <source>
        <dbReference type="Google" id="ProtNLM"/>
    </source>
</evidence>
<feature type="transmembrane region" description="Helical" evidence="1">
    <location>
        <begin position="104"/>
        <end position="123"/>
    </location>
</feature>
<keyword evidence="1" id="KW-0472">Membrane</keyword>
<reference evidence="2 3" key="1">
    <citation type="journal article" date="2013" name="Stand. Genomic Sci.">
        <title>Genomic Encyclopedia of Type Strains, Phase I: The one thousand microbial genomes (KMG-I) project.</title>
        <authorList>
            <person name="Kyrpides N.C."/>
            <person name="Woyke T."/>
            <person name="Eisen J.A."/>
            <person name="Garrity G."/>
            <person name="Lilburn T.G."/>
            <person name="Beck B.J."/>
            <person name="Whitman W.B."/>
            <person name="Hugenholtz P."/>
            <person name="Klenk H.P."/>
        </authorList>
    </citation>
    <scope>NUCLEOTIDE SEQUENCE [LARGE SCALE GENOMIC DNA]</scope>
    <source>
        <strain evidence="2 3">DSM 45044</strain>
    </source>
</reference>
<dbReference type="RefSeq" id="WP_147131641.1">
    <property type="nucleotide sequence ID" value="NZ_BAABIJ010000001.1"/>
</dbReference>
<name>A0A562V9J3_9ACTN</name>
<sequence>MIGWIVMSAAAAVLAAAAILKAVDAAANRLEWPTGPVLLRWRIPVGLAVTGEVLAAVAVVVAPGRWTAAAVLAGAYGVLALAAHTLRGSQCACFGALGGRVTTWHVAADVAVIPVVAAAAALAGPAPAIPLRAGMVAVITAAVAGTVTVLSRRRRRIVRDSTSDCLRHAHHVRVLTLKGCSGCEALLTLRGGRGGAVVWHQVTGDDDPYARDADGQFPCAIVVDDEGRALCPPVWGLADIDDLLDRQTALALDGAG</sequence>
<gene>
    <name evidence="2" type="ORF">LX16_0193</name>
</gene>
<dbReference type="AlphaFoldDB" id="A0A562V9J3"/>
<evidence type="ECO:0000313" key="2">
    <source>
        <dbReference type="EMBL" id="TWJ14508.1"/>
    </source>
</evidence>
<dbReference type="OrthoDB" id="3260078at2"/>
<feature type="transmembrane region" description="Helical" evidence="1">
    <location>
        <begin position="129"/>
        <end position="150"/>
    </location>
</feature>
<evidence type="ECO:0000313" key="3">
    <source>
        <dbReference type="Proteomes" id="UP000321617"/>
    </source>
</evidence>